<gene>
    <name evidence="1" type="ORF">EDD40_7958</name>
</gene>
<dbReference type="AlphaFoldDB" id="A0A3N1HJ20"/>
<organism evidence="1 2">
    <name type="scientific">Saccharothrix texasensis</name>
    <dbReference type="NCBI Taxonomy" id="103734"/>
    <lineage>
        <taxon>Bacteria</taxon>
        <taxon>Bacillati</taxon>
        <taxon>Actinomycetota</taxon>
        <taxon>Actinomycetes</taxon>
        <taxon>Pseudonocardiales</taxon>
        <taxon>Pseudonocardiaceae</taxon>
        <taxon>Saccharothrix</taxon>
    </lineage>
</organism>
<name>A0A3N1HJ20_9PSEU</name>
<dbReference type="EMBL" id="RJKM01000001">
    <property type="protein sequence ID" value="ROP42456.1"/>
    <property type="molecule type" value="Genomic_DNA"/>
</dbReference>
<sequence>MSANQERYGAGRTYDRSFGAPVIGPVMYSGGYPNLARTGDEVSFSLSLFGDREGNEGYSKVTSARTALYRDGELVGENDSSGHGAFPVPPGPAVFRARAEVTRAPEVSDFSTRITVDWTFRSDTTTRERRLPMSVVRFTPELDAAGSAPAYRPLTVPLVVDRQRGVDSPPLRHFRVEVSYDDGATWVSLPVLGSAALVGNRAEPGTFASLRVHATDGRGGELSQTVIRAYRLA</sequence>
<evidence type="ECO:0000313" key="2">
    <source>
        <dbReference type="Proteomes" id="UP000268727"/>
    </source>
</evidence>
<comment type="caution">
    <text evidence="1">The sequence shown here is derived from an EMBL/GenBank/DDBJ whole genome shotgun (WGS) entry which is preliminary data.</text>
</comment>
<keyword evidence="2" id="KW-1185">Reference proteome</keyword>
<dbReference type="OrthoDB" id="3586357at2"/>
<dbReference type="Proteomes" id="UP000268727">
    <property type="component" value="Unassembled WGS sequence"/>
</dbReference>
<protein>
    <submittedName>
        <fullName evidence="1">Uncharacterized protein</fullName>
    </submittedName>
</protein>
<proteinExistence type="predicted"/>
<reference evidence="1 2" key="1">
    <citation type="submission" date="2018-11" db="EMBL/GenBank/DDBJ databases">
        <title>Sequencing the genomes of 1000 actinobacteria strains.</title>
        <authorList>
            <person name="Klenk H.-P."/>
        </authorList>
    </citation>
    <scope>NUCLEOTIDE SEQUENCE [LARGE SCALE GENOMIC DNA]</scope>
    <source>
        <strain evidence="1 2">DSM 44231</strain>
    </source>
</reference>
<evidence type="ECO:0000313" key="1">
    <source>
        <dbReference type="EMBL" id="ROP42456.1"/>
    </source>
</evidence>
<dbReference type="RefSeq" id="WP_123747405.1">
    <property type="nucleotide sequence ID" value="NZ_RJKM01000001.1"/>
</dbReference>
<accession>A0A3N1HJ20</accession>